<dbReference type="GO" id="GO:0000776">
    <property type="term" value="C:kinetochore"/>
    <property type="evidence" value="ECO:0007669"/>
    <property type="project" value="TreeGrafter"/>
</dbReference>
<dbReference type="EMBL" id="CP058611">
    <property type="protein sequence ID" value="QLG75065.1"/>
    <property type="molecule type" value="Genomic_DNA"/>
</dbReference>
<dbReference type="PANTHER" id="PTHR28260">
    <property type="entry name" value="SPINDLE POLE BODY COMPONENT SPC105"/>
    <property type="match status" value="1"/>
</dbReference>
<evidence type="ECO:0000313" key="5">
    <source>
        <dbReference type="Proteomes" id="UP000509704"/>
    </source>
</evidence>
<reference evidence="4 5" key="1">
    <citation type="submission" date="2020-07" db="EMBL/GenBank/DDBJ databases">
        <title>The yeast mating-type switching endonuclease HO is a domesticated member of an unorthodox homing genetic element family.</title>
        <authorList>
            <person name="Coughlan A.Y."/>
            <person name="Lombardi L."/>
            <person name="Braun-Galleani S."/>
            <person name="Martos A.R."/>
            <person name="Galeote V."/>
            <person name="Bigey F."/>
            <person name="Dequin S."/>
            <person name="Byrne K.P."/>
            <person name="Wolfe K.H."/>
        </authorList>
    </citation>
    <scope>NUCLEOTIDE SEQUENCE [LARGE SCALE GENOMIC DNA]</scope>
    <source>
        <strain evidence="4 5">NRRL Y-6702</strain>
    </source>
</reference>
<evidence type="ECO:0000256" key="2">
    <source>
        <dbReference type="SAM" id="MobiDB-lite"/>
    </source>
</evidence>
<dbReference type="GO" id="GO:0034501">
    <property type="term" value="P:protein localization to kinetochore"/>
    <property type="evidence" value="ECO:0007669"/>
    <property type="project" value="TreeGrafter"/>
</dbReference>
<dbReference type="InterPro" id="IPR033338">
    <property type="entry name" value="Spc105/Spc7"/>
</dbReference>
<dbReference type="SMART" id="SM00787">
    <property type="entry name" value="Spc7"/>
    <property type="match status" value="1"/>
</dbReference>
<feature type="coiled-coil region" evidence="1">
    <location>
        <begin position="634"/>
        <end position="661"/>
    </location>
</feature>
<dbReference type="AlphaFoldDB" id="A0A7H9B8P4"/>
<name>A0A7H9B8P4_ZYGMR</name>
<evidence type="ECO:0000256" key="1">
    <source>
        <dbReference type="SAM" id="Coils"/>
    </source>
</evidence>
<organism evidence="4 5">
    <name type="scientific">Zygotorulaspora mrakii</name>
    <name type="common">Zygosaccharomyces mrakii</name>
    <dbReference type="NCBI Taxonomy" id="42260"/>
    <lineage>
        <taxon>Eukaryota</taxon>
        <taxon>Fungi</taxon>
        <taxon>Dikarya</taxon>
        <taxon>Ascomycota</taxon>
        <taxon>Saccharomycotina</taxon>
        <taxon>Saccharomycetes</taxon>
        <taxon>Saccharomycetales</taxon>
        <taxon>Saccharomycetaceae</taxon>
        <taxon>Zygotorulaspora</taxon>
    </lineage>
</organism>
<keyword evidence="5" id="KW-1185">Reference proteome</keyword>
<sequence length="878" mass="100484">MQNSLRQQPHHKPIQGLLVTCFRDINLLLCAGKSSSFRSYGRLNVFRICKQRASARKVEHETGIASARLLMEAGSDSAESLERISTDREDPEKDAIRENARESGIPRLSQIPENQGILKSTQSGEIAHMDSQPPSNLQLPTNIRGKAEMAEGNNTTSRISTLISQNTTKTSRRVSFAPDVTLHSFESVPERKSVFREPRRRISEPMVTSTQNDDIKESIDPDGSLMELTEPVRVGYTKNDRIEVENYTPVFSQEDSMDITQLFSKHSKSVEGEKTMDFTAIHSQSNGSNVNNDTIEFLKRDSNNDQQHHSDMSFTTVNVHQTPKKGNASPVEHWKRQKLNEDNEFSIRKVADTEEGVGLVNSDNTENQDEGEDMELTLNERMSPIKLKTVDSGIIIPSKPKTQVSYSLDEFLDQTGVTFIIDTNLIEQRSTSITFDMTALEKIKKFRINHVYSTLYVQVPILEMNAFICKELLRRISQSKTQFEDLNKQISSSVPPPLLFNEYFNSSKEVKPLMDQQIHLVKSYSKCQAKKLWYEWRIQHLSGIKTVLLENLQTLEESCDKLNEKLLQIQDIKFRAEQLRDSIRREIKLLKELPPDIYKMKANLTDKVKVESLRQELKSSMVAIGDSNSLVNKIHSIEERISEVKVKLVKIKKEMKEMHQNISHKSQHPVYSQYHVSKLRSILEVLGIMSGVQFVKLHKSDLTIKFDALKPPIEVTVRLGATEANLNSLLTIEGYYKTDGVFKYLFNFLIDSSKYVDSKDSLVVIINCIRESIPVIKQYTLLKMLFPVQLVEKDDSRYVSLQIEDCDIKSNNIVQYELLLQDLITAVVDIRSKVFLKAYVRRTQKTSFSNLSARFLRKASKVLPWISQDRCEVVFSET</sequence>
<evidence type="ECO:0000259" key="3">
    <source>
        <dbReference type="SMART" id="SM00787"/>
    </source>
</evidence>
<accession>A0A7H9B8P4</accession>
<proteinExistence type="predicted"/>
<protein>
    <recommendedName>
        <fullName evidence="3">Spc7 kinetochore protein domain-containing protein</fullName>
    </recommendedName>
</protein>
<gene>
    <name evidence="4" type="ORF">HG535_0H03920</name>
</gene>
<evidence type="ECO:0000313" key="4">
    <source>
        <dbReference type="EMBL" id="QLG75065.1"/>
    </source>
</evidence>
<dbReference type="PANTHER" id="PTHR28260:SF1">
    <property type="entry name" value="SPINDLE POLE BODY COMPONENT SPC105"/>
    <property type="match status" value="1"/>
</dbReference>
<keyword evidence="1" id="KW-0175">Coiled coil</keyword>
<dbReference type="RefSeq" id="XP_037146790.1">
    <property type="nucleotide sequence ID" value="XM_037290895.1"/>
</dbReference>
<dbReference type="KEGG" id="zmk:HG535_0H03920"/>
<dbReference type="InterPro" id="IPR013253">
    <property type="entry name" value="Spc7_domain"/>
</dbReference>
<dbReference type="GO" id="GO:0007094">
    <property type="term" value="P:mitotic spindle assembly checkpoint signaling"/>
    <property type="evidence" value="ECO:0007669"/>
    <property type="project" value="TreeGrafter"/>
</dbReference>
<feature type="coiled-coil region" evidence="1">
    <location>
        <begin position="545"/>
        <end position="572"/>
    </location>
</feature>
<feature type="compositionally biased region" description="Basic and acidic residues" evidence="2">
    <location>
        <begin position="80"/>
        <end position="101"/>
    </location>
</feature>
<dbReference type="GeneID" id="59238868"/>
<dbReference type="GO" id="GO:1990758">
    <property type="term" value="P:mitotic sister chromatid biorientation"/>
    <property type="evidence" value="ECO:0007669"/>
    <property type="project" value="TreeGrafter"/>
</dbReference>
<dbReference type="Proteomes" id="UP000509704">
    <property type="component" value="Chromosome 8"/>
</dbReference>
<feature type="region of interest" description="Disordered" evidence="2">
    <location>
        <begin position="76"/>
        <end position="114"/>
    </location>
</feature>
<dbReference type="OrthoDB" id="5592879at2759"/>
<dbReference type="Pfam" id="PF08317">
    <property type="entry name" value="Spc7"/>
    <property type="match status" value="1"/>
</dbReference>
<feature type="domain" description="Spc7 kinetochore protein" evidence="3">
    <location>
        <begin position="396"/>
        <end position="718"/>
    </location>
</feature>